<dbReference type="RefSeq" id="WP_166512476.1">
    <property type="nucleotide sequence ID" value="NZ_VNHM01000016.1"/>
</dbReference>
<comment type="caution">
    <text evidence="1">The sequence shown here is derived from an EMBL/GenBank/DDBJ whole genome shotgun (WGS) entry which is preliminary data.</text>
</comment>
<sequence length="147" mass="16829">MFCQLDQVKQVLDITSAVNDALRKKWDHPFDMAAYSLRAATVIWGLLVLDDYDVFMKQGAGQYWVELYIDGAIFIIMAIQPEKPGQGLPDIVFIPGEDALVECGLSGGADYEWRRDDCEEYFWQAVLDILNRDKNVCDILDEIENSW</sequence>
<gene>
    <name evidence="1" type="ORF">LX24_02518</name>
</gene>
<reference evidence="1 2" key="1">
    <citation type="submission" date="2019-07" db="EMBL/GenBank/DDBJ databases">
        <title>Genomic Encyclopedia of Type Strains, Phase I: the one thousand microbial genomes (KMG-I) project.</title>
        <authorList>
            <person name="Kyrpides N."/>
        </authorList>
    </citation>
    <scope>NUCLEOTIDE SEQUENCE [LARGE SCALE GENOMIC DNA]</scope>
    <source>
        <strain evidence="1 2">DSM 6562</strain>
    </source>
</reference>
<dbReference type="AlphaFoldDB" id="A0A5S4ZP75"/>
<evidence type="ECO:0000313" key="2">
    <source>
        <dbReference type="Proteomes" id="UP000323166"/>
    </source>
</evidence>
<organism evidence="1 2">
    <name type="scientific">Desulfallas thermosapovorans DSM 6562</name>
    <dbReference type="NCBI Taxonomy" id="1121431"/>
    <lineage>
        <taxon>Bacteria</taxon>
        <taxon>Bacillati</taxon>
        <taxon>Bacillota</taxon>
        <taxon>Clostridia</taxon>
        <taxon>Eubacteriales</taxon>
        <taxon>Desulfallaceae</taxon>
        <taxon>Desulfallas</taxon>
    </lineage>
</organism>
<name>A0A5S4ZP75_9FIRM</name>
<proteinExistence type="predicted"/>
<dbReference type="Proteomes" id="UP000323166">
    <property type="component" value="Unassembled WGS sequence"/>
</dbReference>
<accession>A0A5S4ZP75</accession>
<dbReference type="EMBL" id="VNHM01000016">
    <property type="protein sequence ID" value="TYO93953.1"/>
    <property type="molecule type" value="Genomic_DNA"/>
</dbReference>
<evidence type="ECO:0000313" key="1">
    <source>
        <dbReference type="EMBL" id="TYO93953.1"/>
    </source>
</evidence>
<protein>
    <submittedName>
        <fullName evidence="1">Uncharacterized protein</fullName>
    </submittedName>
</protein>
<keyword evidence="2" id="KW-1185">Reference proteome</keyword>